<keyword evidence="3" id="KW-0479">Metal-binding</keyword>
<keyword evidence="6" id="KW-0449">Lipoprotein</keyword>
<dbReference type="InterPro" id="IPR018247">
    <property type="entry name" value="EF_Hand_1_Ca_BS"/>
</dbReference>
<evidence type="ECO:0000256" key="6">
    <source>
        <dbReference type="ARBA" id="ARBA00023288"/>
    </source>
</evidence>
<dbReference type="EMBL" id="CAJOBC010018327">
    <property type="protein sequence ID" value="CAF4036644.1"/>
    <property type="molecule type" value="Genomic_DNA"/>
</dbReference>
<evidence type="ECO:0000256" key="1">
    <source>
        <dbReference type="ARBA" id="ARBA00006049"/>
    </source>
</evidence>
<dbReference type="PROSITE" id="PS50222">
    <property type="entry name" value="EF_HAND_2"/>
    <property type="match status" value="3"/>
</dbReference>
<comment type="similarity">
    <text evidence="1">Belongs to the recoverin family.</text>
</comment>
<protein>
    <recommendedName>
        <fullName evidence="8">EF-hand domain-containing protein</fullName>
    </recommendedName>
</protein>
<dbReference type="InterPro" id="IPR011992">
    <property type="entry name" value="EF-hand-dom_pair"/>
</dbReference>
<feature type="domain" description="EF-hand" evidence="8">
    <location>
        <begin position="214"/>
        <end position="249"/>
    </location>
</feature>
<dbReference type="Proteomes" id="UP000681722">
    <property type="component" value="Unassembled WGS sequence"/>
</dbReference>
<evidence type="ECO:0000256" key="2">
    <source>
        <dbReference type="ARBA" id="ARBA00022707"/>
    </source>
</evidence>
<evidence type="ECO:0000313" key="11">
    <source>
        <dbReference type="Proteomes" id="UP000663829"/>
    </source>
</evidence>
<dbReference type="PANTHER" id="PTHR23055">
    <property type="entry name" value="CALCIUM BINDING PROTEINS"/>
    <property type="match status" value="1"/>
</dbReference>
<keyword evidence="7" id="KW-0812">Transmembrane</keyword>
<keyword evidence="7" id="KW-1133">Transmembrane helix</keyword>
<name>A0A815ANX3_9BILA</name>
<proteinExistence type="inferred from homology"/>
<evidence type="ECO:0000313" key="10">
    <source>
        <dbReference type="EMBL" id="CAF4036644.1"/>
    </source>
</evidence>
<dbReference type="SUPFAM" id="SSF47473">
    <property type="entry name" value="EF-hand"/>
    <property type="match status" value="2"/>
</dbReference>
<dbReference type="OrthoDB" id="167398at2759"/>
<evidence type="ECO:0000256" key="7">
    <source>
        <dbReference type="SAM" id="Phobius"/>
    </source>
</evidence>
<keyword evidence="11" id="KW-1185">Reference proteome</keyword>
<gene>
    <name evidence="9" type="ORF">GPM918_LOCUS26556</name>
    <name evidence="10" type="ORF">SRO942_LOCUS26732</name>
</gene>
<keyword evidence="5" id="KW-0106">Calcium</keyword>
<evidence type="ECO:0000256" key="3">
    <source>
        <dbReference type="ARBA" id="ARBA00022723"/>
    </source>
</evidence>
<dbReference type="SMART" id="SM00054">
    <property type="entry name" value="EFh"/>
    <property type="match status" value="3"/>
</dbReference>
<dbReference type="Pfam" id="PF13499">
    <property type="entry name" value="EF-hand_7"/>
    <property type="match status" value="1"/>
</dbReference>
<keyword evidence="2" id="KW-0519">Myristate</keyword>
<keyword evidence="4" id="KW-0677">Repeat</keyword>
<comment type="caution">
    <text evidence="9">The sequence shown here is derived from an EMBL/GenBank/DDBJ whole genome shotgun (WGS) entry which is preliminary data.</text>
</comment>
<dbReference type="CDD" id="cd00051">
    <property type="entry name" value="EFh"/>
    <property type="match status" value="2"/>
</dbReference>
<accession>A0A815ANX3</accession>
<dbReference type="AlphaFoldDB" id="A0A815ANX3"/>
<dbReference type="EMBL" id="CAJNOQ010010752">
    <property type="protein sequence ID" value="CAF1259968.1"/>
    <property type="molecule type" value="Genomic_DNA"/>
</dbReference>
<evidence type="ECO:0000313" key="9">
    <source>
        <dbReference type="EMBL" id="CAF1259968.1"/>
    </source>
</evidence>
<dbReference type="Pfam" id="PF13202">
    <property type="entry name" value="EF-hand_5"/>
    <property type="match status" value="1"/>
</dbReference>
<sequence length="402" mass="46758">MPTKDQLLDRWSRALNGLTDVTFNELIQFLKQRPLLETLFRMFDRDDSGLLSESEWIGSVYKVAETSGRTKVVRTLEAFINRFKHIAKDNDSLSLLDFCRLFDDYAFQREFALLLLSEHGKLTVMEFMDVLRSIANLKNDTKWLSWLAYQFHTAIVKHDGKAAESMNLETFKDSFYFKVPELADCLFNYLDTDKTGLLTLDKFIKNLEYIVDASDAQKVEFLFKIFDRDGDGTIDFDEMKLLLQCFLEQSPSLDLNETVAELTATLFKETDVDQSGDINLEELSAAFQRNQHLFKVLSLNTSSWIRPKPAVLGRPHKHSSTLRSWIRNNIGLLIFWTLYILICGCICIDTLVYYIKQQQHFFIIIARLNGMHPTIHSNIKYRFFINFFTERDRGRTISACST</sequence>
<dbReference type="PROSITE" id="PS00018">
    <property type="entry name" value="EF_HAND_1"/>
    <property type="match status" value="3"/>
</dbReference>
<dbReference type="PANTHER" id="PTHR23055:SF178">
    <property type="entry name" value="NEUROCALCIN HOMOLOG"/>
    <property type="match status" value="1"/>
</dbReference>
<feature type="domain" description="EF-hand" evidence="8">
    <location>
        <begin position="31"/>
        <end position="66"/>
    </location>
</feature>
<evidence type="ECO:0000256" key="5">
    <source>
        <dbReference type="ARBA" id="ARBA00022837"/>
    </source>
</evidence>
<dbReference type="GO" id="GO:0005509">
    <property type="term" value="F:calcium ion binding"/>
    <property type="evidence" value="ECO:0007669"/>
    <property type="project" value="InterPro"/>
</dbReference>
<organism evidence="9 11">
    <name type="scientific">Didymodactylos carnosus</name>
    <dbReference type="NCBI Taxonomy" id="1234261"/>
    <lineage>
        <taxon>Eukaryota</taxon>
        <taxon>Metazoa</taxon>
        <taxon>Spiralia</taxon>
        <taxon>Gnathifera</taxon>
        <taxon>Rotifera</taxon>
        <taxon>Eurotatoria</taxon>
        <taxon>Bdelloidea</taxon>
        <taxon>Philodinida</taxon>
        <taxon>Philodinidae</taxon>
        <taxon>Didymodactylos</taxon>
    </lineage>
</organism>
<feature type="transmembrane region" description="Helical" evidence="7">
    <location>
        <begin position="330"/>
        <end position="355"/>
    </location>
</feature>
<dbReference type="Gene3D" id="1.10.238.10">
    <property type="entry name" value="EF-hand"/>
    <property type="match status" value="2"/>
</dbReference>
<evidence type="ECO:0000256" key="4">
    <source>
        <dbReference type="ARBA" id="ARBA00022737"/>
    </source>
</evidence>
<feature type="domain" description="EF-hand" evidence="8">
    <location>
        <begin position="258"/>
        <end position="293"/>
    </location>
</feature>
<dbReference type="InterPro" id="IPR002048">
    <property type="entry name" value="EF_hand_dom"/>
</dbReference>
<dbReference type="Proteomes" id="UP000663829">
    <property type="component" value="Unassembled WGS sequence"/>
</dbReference>
<keyword evidence="7" id="KW-0472">Membrane</keyword>
<reference evidence="9" key="1">
    <citation type="submission" date="2021-02" db="EMBL/GenBank/DDBJ databases">
        <authorList>
            <person name="Nowell W R."/>
        </authorList>
    </citation>
    <scope>NUCLEOTIDE SEQUENCE</scope>
</reference>
<dbReference type="InterPro" id="IPR028846">
    <property type="entry name" value="Recoverin"/>
</dbReference>
<evidence type="ECO:0000259" key="8">
    <source>
        <dbReference type="PROSITE" id="PS50222"/>
    </source>
</evidence>